<dbReference type="FunFam" id="1.10.10.60:FF:000147">
    <property type="entry name" value="GS homeobox 2"/>
    <property type="match status" value="1"/>
</dbReference>
<dbReference type="CDD" id="cd00086">
    <property type="entry name" value="homeodomain"/>
    <property type="match status" value="1"/>
</dbReference>
<dbReference type="PANTHER" id="PTHR47421">
    <property type="entry name" value="GS HOMEOBOX 2"/>
    <property type="match status" value="1"/>
</dbReference>
<dbReference type="InterPro" id="IPR017970">
    <property type="entry name" value="Homeobox_CS"/>
</dbReference>
<dbReference type="SMART" id="SM00389">
    <property type="entry name" value="HOX"/>
    <property type="match status" value="1"/>
</dbReference>
<dbReference type="InParanoid" id="L9L850"/>
<dbReference type="SUPFAM" id="SSF46689">
    <property type="entry name" value="Homeodomain-like"/>
    <property type="match status" value="1"/>
</dbReference>
<dbReference type="InterPro" id="IPR042191">
    <property type="entry name" value="GSH1/2"/>
</dbReference>
<evidence type="ECO:0000256" key="3">
    <source>
        <dbReference type="ARBA" id="ARBA00022473"/>
    </source>
</evidence>
<dbReference type="InterPro" id="IPR020479">
    <property type="entry name" value="HD_metazoa"/>
</dbReference>
<feature type="domain" description="Homeobox" evidence="12">
    <location>
        <begin position="39"/>
        <end position="99"/>
    </location>
</feature>
<dbReference type="PRINTS" id="PR00024">
    <property type="entry name" value="HOMEOBOX"/>
</dbReference>
<dbReference type="PROSITE" id="PS50071">
    <property type="entry name" value="HOMEOBOX_2"/>
    <property type="match status" value="1"/>
</dbReference>
<feature type="region of interest" description="Disordered" evidence="11">
    <location>
        <begin position="122"/>
        <end position="143"/>
    </location>
</feature>
<evidence type="ECO:0000256" key="8">
    <source>
        <dbReference type="ARBA" id="ARBA00023242"/>
    </source>
</evidence>
<reference evidence="14" key="1">
    <citation type="submission" date="2012-07" db="EMBL/GenBank/DDBJ databases">
        <title>Genome of the Chinese tree shrew, a rising model animal genetically related to primates.</title>
        <authorList>
            <person name="Zhang G."/>
            <person name="Fan Y."/>
            <person name="Yao Y."/>
            <person name="Huang Z."/>
        </authorList>
    </citation>
    <scope>NUCLEOTIDE SEQUENCE [LARGE SCALE GENOMIC DNA]</scope>
</reference>
<reference evidence="14" key="2">
    <citation type="journal article" date="2013" name="Nat. Commun.">
        <title>Genome of the Chinese tree shrew.</title>
        <authorList>
            <person name="Fan Y."/>
            <person name="Huang Z.Y."/>
            <person name="Cao C.C."/>
            <person name="Chen C.S."/>
            <person name="Chen Y.X."/>
            <person name="Fan D.D."/>
            <person name="He J."/>
            <person name="Hou H.L."/>
            <person name="Hu L."/>
            <person name="Hu X.T."/>
            <person name="Jiang X.T."/>
            <person name="Lai R."/>
            <person name="Lang Y.S."/>
            <person name="Liang B."/>
            <person name="Liao S.G."/>
            <person name="Mu D."/>
            <person name="Ma Y.Y."/>
            <person name="Niu Y.Y."/>
            <person name="Sun X.Q."/>
            <person name="Xia J.Q."/>
            <person name="Xiao J."/>
            <person name="Xiong Z.Q."/>
            <person name="Xu L."/>
            <person name="Yang L."/>
            <person name="Zhang Y."/>
            <person name="Zhao W."/>
            <person name="Zhao X.D."/>
            <person name="Zheng Y.T."/>
            <person name="Zhou J.M."/>
            <person name="Zhu Y.B."/>
            <person name="Zhang G.J."/>
            <person name="Wang J."/>
            <person name="Yao Y.G."/>
        </authorList>
    </citation>
    <scope>NUCLEOTIDE SEQUENCE [LARGE SCALE GENOMIC DNA]</scope>
</reference>
<keyword evidence="8 9" id="KW-0539">Nucleus</keyword>
<evidence type="ECO:0000313" key="14">
    <source>
        <dbReference type="Proteomes" id="UP000011518"/>
    </source>
</evidence>
<dbReference type="Gene3D" id="1.10.10.60">
    <property type="entry name" value="Homeodomain-like"/>
    <property type="match status" value="1"/>
</dbReference>
<dbReference type="Pfam" id="PF00046">
    <property type="entry name" value="Homeodomain"/>
    <property type="match status" value="1"/>
</dbReference>
<gene>
    <name evidence="13" type="ORF">TREES_T100015839</name>
</gene>
<evidence type="ECO:0000313" key="13">
    <source>
        <dbReference type="EMBL" id="ELW69887.1"/>
    </source>
</evidence>
<dbReference type="GO" id="GO:0005634">
    <property type="term" value="C:nucleus"/>
    <property type="evidence" value="ECO:0007669"/>
    <property type="project" value="UniProtKB-SubCell"/>
</dbReference>
<dbReference type="eggNOG" id="KOG0489">
    <property type="taxonomic scope" value="Eukaryota"/>
</dbReference>
<protein>
    <submittedName>
        <fullName evidence="13">GS homeobox 2</fullName>
    </submittedName>
</protein>
<comment type="subcellular location">
    <subcellularLocation>
        <location evidence="1 9 10">Nucleus</location>
    </subcellularLocation>
</comment>
<evidence type="ECO:0000256" key="4">
    <source>
        <dbReference type="ARBA" id="ARBA00023015"/>
    </source>
</evidence>
<name>L9L850_TUPCH</name>
<evidence type="ECO:0000256" key="7">
    <source>
        <dbReference type="ARBA" id="ARBA00023163"/>
    </source>
</evidence>
<dbReference type="PROSITE" id="PS00027">
    <property type="entry name" value="HOMEOBOX_1"/>
    <property type="match status" value="1"/>
</dbReference>
<dbReference type="Proteomes" id="UP000011518">
    <property type="component" value="Unassembled WGS sequence"/>
</dbReference>
<evidence type="ECO:0000256" key="5">
    <source>
        <dbReference type="ARBA" id="ARBA00023125"/>
    </source>
</evidence>
<keyword evidence="6 9" id="KW-0371">Homeobox</keyword>
<dbReference type="STRING" id="246437.L9L850"/>
<evidence type="ECO:0000256" key="1">
    <source>
        <dbReference type="ARBA" id="ARBA00004123"/>
    </source>
</evidence>
<organism evidence="13 14">
    <name type="scientific">Tupaia chinensis</name>
    <name type="common">Chinese tree shrew</name>
    <name type="synonym">Tupaia belangeri chinensis</name>
    <dbReference type="NCBI Taxonomy" id="246437"/>
    <lineage>
        <taxon>Eukaryota</taxon>
        <taxon>Metazoa</taxon>
        <taxon>Chordata</taxon>
        <taxon>Craniata</taxon>
        <taxon>Vertebrata</taxon>
        <taxon>Euteleostomi</taxon>
        <taxon>Mammalia</taxon>
        <taxon>Eutheria</taxon>
        <taxon>Euarchontoglires</taxon>
        <taxon>Scandentia</taxon>
        <taxon>Tupaiidae</taxon>
        <taxon>Tupaia</taxon>
    </lineage>
</organism>
<sequence length="143" mass="16037">ALGHPPHHAPVCAATTYNVADPRRFHCLSMGGSDASQVPNGKRMRTAFTSTQLLELEREFSSNMYLSRLRRIEIATYLNLSEKQVKIWFQNRRVKHKKEGKGTQRNNHAGCKCVGGQAHYARSEDEDSLSPASANEDKEISPL</sequence>
<accession>L9L850</accession>
<comment type="similarity">
    <text evidence="2">Belongs to the Antp homeobox family.</text>
</comment>
<dbReference type="PANTHER" id="PTHR47421:SF1">
    <property type="entry name" value="GS HOMEOBOX 2"/>
    <property type="match status" value="1"/>
</dbReference>
<keyword evidence="7" id="KW-0804">Transcription</keyword>
<dbReference type="InterPro" id="IPR001356">
    <property type="entry name" value="HD"/>
</dbReference>
<dbReference type="InterPro" id="IPR009057">
    <property type="entry name" value="Homeodomain-like_sf"/>
</dbReference>
<feature type="DNA-binding region" description="Homeobox" evidence="9">
    <location>
        <begin position="41"/>
        <end position="100"/>
    </location>
</feature>
<dbReference type="AlphaFoldDB" id="L9L850"/>
<proteinExistence type="inferred from homology"/>
<dbReference type="GO" id="GO:1990837">
    <property type="term" value="F:sequence-specific double-stranded DNA binding"/>
    <property type="evidence" value="ECO:0007669"/>
    <property type="project" value="TreeGrafter"/>
</dbReference>
<feature type="non-terminal residue" evidence="13">
    <location>
        <position position="1"/>
    </location>
</feature>
<evidence type="ECO:0000256" key="6">
    <source>
        <dbReference type="ARBA" id="ARBA00023155"/>
    </source>
</evidence>
<keyword evidence="4" id="KW-0805">Transcription regulation</keyword>
<keyword evidence="5 9" id="KW-0238">DNA-binding</keyword>
<evidence type="ECO:0000256" key="10">
    <source>
        <dbReference type="RuleBase" id="RU000682"/>
    </source>
</evidence>
<evidence type="ECO:0000256" key="2">
    <source>
        <dbReference type="ARBA" id="ARBA00009107"/>
    </source>
</evidence>
<dbReference type="GO" id="GO:0000981">
    <property type="term" value="F:DNA-binding transcription factor activity, RNA polymerase II-specific"/>
    <property type="evidence" value="ECO:0007669"/>
    <property type="project" value="InterPro"/>
</dbReference>
<keyword evidence="3" id="KW-0217">Developmental protein</keyword>
<evidence type="ECO:0000259" key="12">
    <source>
        <dbReference type="PROSITE" id="PS50071"/>
    </source>
</evidence>
<evidence type="ECO:0000256" key="9">
    <source>
        <dbReference type="PROSITE-ProRule" id="PRU00108"/>
    </source>
</evidence>
<keyword evidence="14" id="KW-1185">Reference proteome</keyword>
<dbReference type="EMBL" id="KB320513">
    <property type="protein sequence ID" value="ELW69887.1"/>
    <property type="molecule type" value="Genomic_DNA"/>
</dbReference>
<evidence type="ECO:0000256" key="11">
    <source>
        <dbReference type="SAM" id="MobiDB-lite"/>
    </source>
</evidence>